<protein>
    <recommendedName>
        <fullName evidence="3">Nudix hydrolase domain-containing protein</fullName>
    </recommendedName>
</protein>
<dbReference type="GeneID" id="5233023"/>
<dbReference type="PANTHER" id="PTHR11839:SF26">
    <property type="entry name" value="ADP-RIBOSE DIPHOSPHATASE"/>
    <property type="match status" value="1"/>
</dbReference>
<dbReference type="Proteomes" id="UP000001996">
    <property type="component" value="Unassembled WGS sequence"/>
</dbReference>
<dbReference type="STRING" id="379508.A5E091"/>
<feature type="region of interest" description="Disordered" evidence="2">
    <location>
        <begin position="1"/>
        <end position="22"/>
    </location>
</feature>
<dbReference type="FunFam" id="3.90.79.10:FF:000016">
    <property type="entry name" value="ADP-sugar pyrophosphatase isoform X1"/>
    <property type="match status" value="1"/>
</dbReference>
<dbReference type="PROSITE" id="PS00893">
    <property type="entry name" value="NUDIX_BOX"/>
    <property type="match status" value="1"/>
</dbReference>
<sequence>MLRSVIKRTMSTKPSPYKAKVTSVSPLPEGGKWIQTRKIEYTDPNGSDRQWEMAVRTTRSDTTNIDAVSIVSILHHIDKPKELVLVQQFRPPTEHVVIELPAGLIDPKESVETTAVRELHEETGYIGKFRNSSPIVYSDPGLTNANMVLAYVDVDLKDERNQNPKPKLEDGEFIITFTLPLDNLRQELDKVCEKEGCTVDARLYHFAMGLELAKTQLT</sequence>
<dbReference type="GO" id="GO:0047631">
    <property type="term" value="F:ADP-ribose diphosphatase activity"/>
    <property type="evidence" value="ECO:0007669"/>
    <property type="project" value="TreeGrafter"/>
</dbReference>
<evidence type="ECO:0000313" key="4">
    <source>
        <dbReference type="EMBL" id="EDK44849.1"/>
    </source>
</evidence>
<dbReference type="OrthoDB" id="10249920at2759"/>
<dbReference type="EMBL" id="CH981526">
    <property type="protein sequence ID" value="EDK44849.1"/>
    <property type="molecule type" value="Genomic_DNA"/>
</dbReference>
<dbReference type="VEuPathDB" id="FungiDB:LELG_03028"/>
<feature type="domain" description="Nudix hydrolase" evidence="3">
    <location>
        <begin position="63"/>
        <end position="203"/>
    </location>
</feature>
<dbReference type="Gene3D" id="3.90.79.10">
    <property type="entry name" value="Nucleoside Triphosphate Pyrophosphohydrolase"/>
    <property type="match status" value="1"/>
</dbReference>
<dbReference type="AlphaFoldDB" id="A5E091"/>
<dbReference type="SUPFAM" id="SSF55811">
    <property type="entry name" value="Nudix"/>
    <property type="match status" value="1"/>
</dbReference>
<keyword evidence="1" id="KW-0378">Hydrolase</keyword>
<evidence type="ECO:0000256" key="1">
    <source>
        <dbReference type="ARBA" id="ARBA00022801"/>
    </source>
</evidence>
<dbReference type="PANTHER" id="PTHR11839">
    <property type="entry name" value="UDP/ADP-SUGAR PYROPHOSPHATASE"/>
    <property type="match status" value="1"/>
</dbReference>
<dbReference type="InterPro" id="IPR020084">
    <property type="entry name" value="NUDIX_hydrolase_CS"/>
</dbReference>
<dbReference type="InterPro" id="IPR000086">
    <property type="entry name" value="NUDIX_hydrolase_dom"/>
</dbReference>
<proteinExistence type="predicted"/>
<dbReference type="Pfam" id="PF00293">
    <property type="entry name" value="NUDIX"/>
    <property type="match status" value="1"/>
</dbReference>
<dbReference type="GO" id="GO:0019693">
    <property type="term" value="P:ribose phosphate metabolic process"/>
    <property type="evidence" value="ECO:0007669"/>
    <property type="project" value="TreeGrafter"/>
</dbReference>
<dbReference type="FunCoup" id="A5E091">
    <property type="interactions" value="646"/>
</dbReference>
<name>A5E091_LODEL</name>
<reference evidence="4 5" key="1">
    <citation type="journal article" date="2009" name="Nature">
        <title>Evolution of pathogenicity and sexual reproduction in eight Candida genomes.</title>
        <authorList>
            <person name="Butler G."/>
            <person name="Rasmussen M.D."/>
            <person name="Lin M.F."/>
            <person name="Santos M.A."/>
            <person name="Sakthikumar S."/>
            <person name="Munro C.A."/>
            <person name="Rheinbay E."/>
            <person name="Grabherr M."/>
            <person name="Forche A."/>
            <person name="Reedy J.L."/>
            <person name="Agrafioti I."/>
            <person name="Arnaud M.B."/>
            <person name="Bates S."/>
            <person name="Brown A.J."/>
            <person name="Brunke S."/>
            <person name="Costanzo M.C."/>
            <person name="Fitzpatrick D.A."/>
            <person name="de Groot P.W."/>
            <person name="Harris D."/>
            <person name="Hoyer L.L."/>
            <person name="Hube B."/>
            <person name="Klis F.M."/>
            <person name="Kodira C."/>
            <person name="Lennard N."/>
            <person name="Logue M.E."/>
            <person name="Martin R."/>
            <person name="Neiman A.M."/>
            <person name="Nikolaou E."/>
            <person name="Quail M.A."/>
            <person name="Quinn J."/>
            <person name="Santos M.C."/>
            <person name="Schmitzberger F.F."/>
            <person name="Sherlock G."/>
            <person name="Shah P."/>
            <person name="Silverstein K.A."/>
            <person name="Skrzypek M.S."/>
            <person name="Soll D."/>
            <person name="Staggs R."/>
            <person name="Stansfield I."/>
            <person name="Stumpf M.P."/>
            <person name="Sudbery P.E."/>
            <person name="Srikantha T."/>
            <person name="Zeng Q."/>
            <person name="Berman J."/>
            <person name="Berriman M."/>
            <person name="Heitman J."/>
            <person name="Gow N.A."/>
            <person name="Lorenz M.C."/>
            <person name="Birren B.W."/>
            <person name="Kellis M."/>
            <person name="Cuomo C.A."/>
        </authorList>
    </citation>
    <scope>NUCLEOTIDE SEQUENCE [LARGE SCALE GENOMIC DNA]</scope>
    <source>
        <strain evidence="5">ATCC 11503 / BCRC 21390 / CBS 2605 / JCM 1781 / NBRC 1676 / NRRL YB-4239</strain>
    </source>
</reference>
<dbReference type="KEGG" id="lel:PVL30_003856"/>
<dbReference type="PROSITE" id="PS51462">
    <property type="entry name" value="NUDIX"/>
    <property type="match status" value="1"/>
</dbReference>
<accession>A5E091</accession>
<dbReference type="InterPro" id="IPR015797">
    <property type="entry name" value="NUDIX_hydrolase-like_dom_sf"/>
</dbReference>
<dbReference type="HOGENOM" id="CLU_062658_0_1_1"/>
<dbReference type="InParanoid" id="A5E091"/>
<dbReference type="GO" id="GO:0006753">
    <property type="term" value="P:nucleoside phosphate metabolic process"/>
    <property type="evidence" value="ECO:0007669"/>
    <property type="project" value="TreeGrafter"/>
</dbReference>
<dbReference type="GO" id="GO:0005634">
    <property type="term" value="C:nucleus"/>
    <property type="evidence" value="ECO:0007669"/>
    <property type="project" value="TreeGrafter"/>
</dbReference>
<evidence type="ECO:0000313" key="5">
    <source>
        <dbReference type="Proteomes" id="UP000001996"/>
    </source>
</evidence>
<dbReference type="CDD" id="cd18888">
    <property type="entry name" value="NUDIX_ADPRase_Nudt5"/>
    <property type="match status" value="1"/>
</dbReference>
<dbReference type="eggNOG" id="KOG3041">
    <property type="taxonomic scope" value="Eukaryota"/>
</dbReference>
<keyword evidence="5" id="KW-1185">Reference proteome</keyword>
<dbReference type="OMA" id="NDPGLCN"/>
<organism evidence="4 5">
    <name type="scientific">Lodderomyces elongisporus (strain ATCC 11503 / CBS 2605 / JCM 1781 / NBRC 1676 / NRRL YB-4239)</name>
    <name type="common">Yeast</name>
    <name type="synonym">Saccharomyces elongisporus</name>
    <dbReference type="NCBI Taxonomy" id="379508"/>
    <lineage>
        <taxon>Eukaryota</taxon>
        <taxon>Fungi</taxon>
        <taxon>Dikarya</taxon>
        <taxon>Ascomycota</taxon>
        <taxon>Saccharomycotina</taxon>
        <taxon>Pichiomycetes</taxon>
        <taxon>Debaryomycetaceae</taxon>
        <taxon>Candida/Lodderomyces clade</taxon>
        <taxon>Lodderomyces</taxon>
    </lineage>
</organism>
<gene>
    <name evidence="4" type="ORF">LELG_03028</name>
</gene>
<evidence type="ECO:0000259" key="3">
    <source>
        <dbReference type="PROSITE" id="PS51462"/>
    </source>
</evidence>
<evidence type="ECO:0000256" key="2">
    <source>
        <dbReference type="SAM" id="MobiDB-lite"/>
    </source>
</evidence>